<evidence type="ECO:0000259" key="1">
    <source>
        <dbReference type="Pfam" id="PF25670"/>
    </source>
</evidence>
<dbReference type="EMBL" id="JADWNA010000020">
    <property type="protein sequence ID" value="MBJ8393157.1"/>
    <property type="molecule type" value="Genomic_DNA"/>
</dbReference>
<reference evidence="2 3" key="1">
    <citation type="submission" date="2020-11" db="EMBL/GenBank/DDBJ databases">
        <title>Enhanced detection system for hospital associated transmission using whole genome sequencing surveillance.</title>
        <authorList>
            <person name="Harrison L.H."/>
            <person name="Van Tyne D."/>
            <person name="Marsh J.W."/>
            <person name="Griffith M.P."/>
            <person name="Snyder D.J."/>
            <person name="Cooper V.S."/>
            <person name="Mustapha M."/>
        </authorList>
    </citation>
    <scope>NUCLEOTIDE SEQUENCE [LARGE SCALE GENOMIC DNA]</scope>
    <source>
        <strain evidence="2 3">CB00171</strain>
    </source>
</reference>
<dbReference type="RefSeq" id="WP_199981266.1">
    <property type="nucleotide sequence ID" value="NZ_JADWNA010000020.1"/>
</dbReference>
<feature type="domain" description="Phage tail protein C-terminal" evidence="1">
    <location>
        <begin position="283"/>
        <end position="426"/>
    </location>
</feature>
<protein>
    <submittedName>
        <fullName evidence="2">Phage tail protein</fullName>
    </submittedName>
</protein>
<evidence type="ECO:0000313" key="3">
    <source>
        <dbReference type="Proteomes" id="UP001318920"/>
    </source>
</evidence>
<accession>A0ABS1ABF1</accession>
<dbReference type="Pfam" id="PF25670">
    <property type="entry name" value="Phage_tail_C_2"/>
    <property type="match status" value="1"/>
</dbReference>
<dbReference type="InterPro" id="IPR058008">
    <property type="entry name" value="Gp26_C"/>
</dbReference>
<keyword evidence="3" id="KW-1185">Reference proteome</keyword>
<organism evidence="2 3">
    <name type="scientific">Citrobacter cronae</name>
    <dbReference type="NCBI Taxonomy" id="1748967"/>
    <lineage>
        <taxon>Bacteria</taxon>
        <taxon>Pseudomonadati</taxon>
        <taxon>Pseudomonadota</taxon>
        <taxon>Gammaproteobacteria</taxon>
        <taxon>Enterobacterales</taxon>
        <taxon>Enterobacteriaceae</taxon>
        <taxon>Citrobacter</taxon>
        <taxon>Citrobacter freundii complex</taxon>
    </lineage>
</organism>
<proteinExistence type="predicted"/>
<evidence type="ECO:0000313" key="2">
    <source>
        <dbReference type="EMBL" id="MBJ8393157.1"/>
    </source>
</evidence>
<gene>
    <name evidence="2" type="ORF">I6M80_23305</name>
</gene>
<name>A0ABS1ABF1_9ENTR</name>
<sequence length="457" mass="48653">MSAGTLTLTNNDRYVSGTGTAFTADLKAGDFIVSVVGGVTYTLPVETIDDNAGLSLVSPYTGPTQSGLAWYAVPRLAMNLVTAALVAQSAEALRGLNYDKQNWQLIFSSSGDVTVKLPDGSSFTGPAWGGITTTLSNISQALQRKAGSGENSDITSITGLTTPLGLNQGGCGSNNAAGARVNIQAASIWNSFSSNILEKNISGAQYAPRCGYWQAAANAWTPAPYGGLLSLNNSGNELNDFALGQVNRWVFIADTNEIYLRTTSSTENGIVDSPWIKQWGRANTTIDANGALKPASPIVKIFGNGSAELNDESEGVTVKRESTGVYLISGVVGLNADPLWGGIDGGVVIPTDINNQPLVWADFSVKPDGAILLKTYHRTHPGAPEFARNLIGIKNNDGSFTETVKDGEPVDIPAGRWVDVRVQMPEDSLWNQKQLAIRESMEKAEREHQQKQQDIQS</sequence>
<dbReference type="Proteomes" id="UP001318920">
    <property type="component" value="Unassembled WGS sequence"/>
</dbReference>
<comment type="caution">
    <text evidence="2">The sequence shown here is derived from an EMBL/GenBank/DDBJ whole genome shotgun (WGS) entry which is preliminary data.</text>
</comment>